<protein>
    <recommendedName>
        <fullName evidence="4">Secreted protein</fullName>
    </recommendedName>
</protein>
<comment type="caution">
    <text evidence="2">The sequence shown here is derived from an EMBL/GenBank/DDBJ whole genome shotgun (WGS) entry which is preliminary data.</text>
</comment>
<organism evidence="2 3">
    <name type="scientific">Streptomyces longispororuber</name>
    <dbReference type="NCBI Taxonomy" id="68230"/>
    <lineage>
        <taxon>Bacteria</taxon>
        <taxon>Bacillati</taxon>
        <taxon>Actinomycetota</taxon>
        <taxon>Actinomycetes</taxon>
        <taxon>Kitasatosporales</taxon>
        <taxon>Streptomycetaceae</taxon>
        <taxon>Streptomyces</taxon>
    </lineage>
</organism>
<keyword evidence="1" id="KW-0732">Signal</keyword>
<evidence type="ECO:0008006" key="4">
    <source>
        <dbReference type="Google" id="ProtNLM"/>
    </source>
</evidence>
<gene>
    <name evidence="2" type="ORF">GCM10018785_42360</name>
</gene>
<reference evidence="2" key="1">
    <citation type="journal article" date="2014" name="Int. J. Syst. Evol. Microbiol.">
        <title>Complete genome sequence of Corynebacterium casei LMG S-19264T (=DSM 44701T), isolated from a smear-ripened cheese.</title>
        <authorList>
            <consortium name="US DOE Joint Genome Institute (JGI-PGF)"/>
            <person name="Walter F."/>
            <person name="Albersmeier A."/>
            <person name="Kalinowski J."/>
            <person name="Ruckert C."/>
        </authorList>
    </citation>
    <scope>NUCLEOTIDE SEQUENCE</scope>
    <source>
        <strain evidence="2">JCM 4784</strain>
    </source>
</reference>
<dbReference type="EMBL" id="BNBT01000066">
    <property type="protein sequence ID" value="GHE69342.1"/>
    <property type="molecule type" value="Genomic_DNA"/>
</dbReference>
<dbReference type="Proteomes" id="UP000608024">
    <property type="component" value="Unassembled WGS sequence"/>
</dbReference>
<keyword evidence="3" id="KW-1185">Reference proteome</keyword>
<reference evidence="2" key="2">
    <citation type="submission" date="2020-09" db="EMBL/GenBank/DDBJ databases">
        <authorList>
            <person name="Sun Q."/>
            <person name="Ohkuma M."/>
        </authorList>
    </citation>
    <scope>NUCLEOTIDE SEQUENCE</scope>
    <source>
        <strain evidence="2">JCM 4784</strain>
    </source>
</reference>
<feature type="chain" id="PRO_5037748343" description="Secreted protein" evidence="1">
    <location>
        <begin position="42"/>
        <end position="102"/>
    </location>
</feature>
<evidence type="ECO:0000313" key="2">
    <source>
        <dbReference type="EMBL" id="GHE69342.1"/>
    </source>
</evidence>
<accession>A0A918ZV86</accession>
<dbReference type="AlphaFoldDB" id="A0A918ZV86"/>
<feature type="signal peptide" evidence="1">
    <location>
        <begin position="1"/>
        <end position="41"/>
    </location>
</feature>
<name>A0A918ZV86_9ACTN</name>
<proteinExistence type="predicted"/>
<dbReference type="RefSeq" id="WP_190137586.1">
    <property type="nucleotide sequence ID" value="NZ_BNBT01000066.1"/>
</dbReference>
<evidence type="ECO:0000256" key="1">
    <source>
        <dbReference type="SAM" id="SignalP"/>
    </source>
</evidence>
<sequence>MRRYNPPARCKRRLAPLGPAAALTAAVTGTVLMAGAGAAVADTNTGTQRSTMLCNVVLLSPGADLDGCSNLQVTGQNMTKKGTANTALVDYAKAETVAGLLP</sequence>
<evidence type="ECO:0000313" key="3">
    <source>
        <dbReference type="Proteomes" id="UP000608024"/>
    </source>
</evidence>